<reference evidence="2" key="1">
    <citation type="submission" date="2020-11" db="EMBL/GenBank/DDBJ databases">
        <authorList>
            <person name="Whitehead M."/>
        </authorList>
    </citation>
    <scope>NUCLEOTIDE SEQUENCE</scope>
    <source>
        <strain evidence="2">EGII</strain>
    </source>
</reference>
<gene>
    <name evidence="2" type="ORF">CCAP1982_LOCUS13180</name>
</gene>
<proteinExistence type="predicted"/>
<comment type="caution">
    <text evidence="2">The sequence shown here is derived from an EMBL/GenBank/DDBJ whole genome shotgun (WGS) entry which is preliminary data.</text>
</comment>
<feature type="region of interest" description="Disordered" evidence="1">
    <location>
        <begin position="1"/>
        <end position="27"/>
    </location>
</feature>
<dbReference type="EMBL" id="CAJHJT010000034">
    <property type="protein sequence ID" value="CAD7004790.1"/>
    <property type="molecule type" value="Genomic_DNA"/>
</dbReference>
<dbReference type="Proteomes" id="UP000606786">
    <property type="component" value="Unassembled WGS sequence"/>
</dbReference>
<dbReference type="AlphaFoldDB" id="A0A811V128"/>
<name>A0A811V128_CERCA</name>
<keyword evidence="3" id="KW-1185">Reference proteome</keyword>
<feature type="compositionally biased region" description="Low complexity" evidence="1">
    <location>
        <begin position="13"/>
        <end position="22"/>
    </location>
</feature>
<organism evidence="2 3">
    <name type="scientific">Ceratitis capitata</name>
    <name type="common">Mediterranean fruit fly</name>
    <name type="synonym">Tephritis capitata</name>
    <dbReference type="NCBI Taxonomy" id="7213"/>
    <lineage>
        <taxon>Eukaryota</taxon>
        <taxon>Metazoa</taxon>
        <taxon>Ecdysozoa</taxon>
        <taxon>Arthropoda</taxon>
        <taxon>Hexapoda</taxon>
        <taxon>Insecta</taxon>
        <taxon>Pterygota</taxon>
        <taxon>Neoptera</taxon>
        <taxon>Endopterygota</taxon>
        <taxon>Diptera</taxon>
        <taxon>Brachycera</taxon>
        <taxon>Muscomorpha</taxon>
        <taxon>Tephritoidea</taxon>
        <taxon>Tephritidae</taxon>
        <taxon>Ceratitis</taxon>
        <taxon>Ceratitis</taxon>
    </lineage>
</organism>
<accession>A0A811V128</accession>
<sequence>MYMHTTTARMKTSSSSSSSDSRGSCKRTYKQTLRSLFSSLCQPQPTTLTLTPATPSPQPRYHRLSAAFTTFINLASRRFPYRQLRRFHTLTRPAELAIALVFLEM</sequence>
<evidence type="ECO:0000313" key="2">
    <source>
        <dbReference type="EMBL" id="CAD7004790.1"/>
    </source>
</evidence>
<evidence type="ECO:0000313" key="3">
    <source>
        <dbReference type="Proteomes" id="UP000606786"/>
    </source>
</evidence>
<feature type="compositionally biased region" description="Polar residues" evidence="1">
    <location>
        <begin position="1"/>
        <end position="12"/>
    </location>
</feature>
<protein>
    <submittedName>
        <fullName evidence="2">(Mediterranean fruit fly) hypothetical protein</fullName>
    </submittedName>
</protein>
<evidence type="ECO:0000256" key="1">
    <source>
        <dbReference type="SAM" id="MobiDB-lite"/>
    </source>
</evidence>